<gene>
    <name evidence="1" type="ORF">NV381_22210</name>
</gene>
<comment type="caution">
    <text evidence="1">The sequence shown here is derived from an EMBL/GenBank/DDBJ whole genome shotgun (WGS) entry which is preliminary data.</text>
</comment>
<dbReference type="Proteomes" id="UP001300012">
    <property type="component" value="Unassembled WGS sequence"/>
</dbReference>
<name>A0ABT1YMD9_9BACL</name>
<keyword evidence="2" id="KW-1185">Reference proteome</keyword>
<proteinExistence type="predicted"/>
<reference evidence="1 2" key="1">
    <citation type="submission" date="2022-08" db="EMBL/GenBank/DDBJ databases">
        <title>Paenibacillus endoradicis sp. nov., Paenibacillus radicibacter sp. nov and Paenibacillus pararadicis sp. nov., three cold-adapted plant growth-promoting bacteria isolated from root of Larix gmelinii in Great Khingan.</title>
        <authorList>
            <person name="Xue H."/>
        </authorList>
    </citation>
    <scope>NUCLEOTIDE SEQUENCE [LARGE SCALE GENOMIC DNA]</scope>
    <source>
        <strain evidence="1 2">N5-1-1-5</strain>
    </source>
</reference>
<accession>A0ABT1YMD9</accession>
<dbReference type="RefSeq" id="WP_258215477.1">
    <property type="nucleotide sequence ID" value="NZ_JANQBD010000017.1"/>
</dbReference>
<evidence type="ECO:0000313" key="2">
    <source>
        <dbReference type="Proteomes" id="UP001300012"/>
    </source>
</evidence>
<protein>
    <submittedName>
        <fullName evidence="1">Uncharacterized protein</fullName>
    </submittedName>
</protein>
<dbReference type="EMBL" id="JANQBD010000017">
    <property type="protein sequence ID" value="MCR8633905.1"/>
    <property type="molecule type" value="Genomic_DNA"/>
</dbReference>
<evidence type="ECO:0000313" key="1">
    <source>
        <dbReference type="EMBL" id="MCR8633905.1"/>
    </source>
</evidence>
<sequence length="74" mass="8495">MKNISINKRTIKTDEQLQNCINADLEVEVWFVGTLDCKSKIIDFNDDVVALEEGKYLRSNCVLKIKGSHLRLVK</sequence>
<organism evidence="1 2">
    <name type="scientific">Paenibacillus radicis</name>
    <name type="common">ex Xue et al. 2023</name>
    <dbReference type="NCBI Taxonomy" id="2972489"/>
    <lineage>
        <taxon>Bacteria</taxon>
        <taxon>Bacillati</taxon>
        <taxon>Bacillota</taxon>
        <taxon>Bacilli</taxon>
        <taxon>Bacillales</taxon>
        <taxon>Paenibacillaceae</taxon>
        <taxon>Paenibacillus</taxon>
    </lineage>
</organism>